<dbReference type="InterPro" id="IPR002538">
    <property type="entry name" value="Bromo_MP"/>
</dbReference>
<dbReference type="GO" id="GO:0046740">
    <property type="term" value="P:transport of virus in host, cell to cell"/>
    <property type="evidence" value="ECO:0007669"/>
    <property type="project" value="UniProtKB-KW"/>
</dbReference>
<reference evidence="8" key="2">
    <citation type="submission" date="2018-08" db="EMBL/GenBank/DDBJ databases">
        <title>Detection of a new EMoV strain in German Ulmus laevis (Pall.).</title>
        <authorList>
            <person name="Eisold A.-M."/>
        </authorList>
    </citation>
    <scope>NUCLEOTIDE SEQUENCE</scope>
    <source>
        <strain evidence="8">Berlin</strain>
    </source>
</reference>
<evidence type="ECO:0000256" key="6">
    <source>
        <dbReference type="ARBA" id="ARBA00025275"/>
    </source>
</evidence>
<evidence type="ECO:0000313" key="8">
    <source>
        <dbReference type="EMBL" id="SNQ27856.1"/>
    </source>
</evidence>
<evidence type="ECO:0000256" key="5">
    <source>
        <dbReference type="ARBA" id="ARBA00023081"/>
    </source>
</evidence>
<keyword evidence="5" id="KW-1031">Host cell junction</keyword>
<organism evidence="8">
    <name type="scientific">Elm mottle virus</name>
    <dbReference type="NCBI Taxonomy" id="56486"/>
    <lineage>
        <taxon>Viruses</taxon>
        <taxon>Riboviria</taxon>
        <taxon>Orthornavirae</taxon>
        <taxon>Kitrinoviricota</taxon>
        <taxon>Alsuviricetes</taxon>
        <taxon>Martellivirales</taxon>
        <taxon>Bromoviridae</taxon>
        <taxon>Ilarvirus</taxon>
        <taxon>Ilarvirus EMoV</taxon>
    </lineage>
</organism>
<protein>
    <recommendedName>
        <fullName evidence="2">Movement protein</fullName>
    </recommendedName>
    <alternativeName>
        <fullName evidence="7">Protein 3A</fullName>
    </alternativeName>
</protein>
<comment type="function">
    <text evidence="6">Transports viral genome to neighboring plant cells directly through plasmosdesmata, without any budding. The movement protein allows efficient cell to cell propagation, by bypassing the host cell wall barrier. Acts by forming a tubular structure at the host plasmodesmata, enlarging it enough to allow free passage of virion capsids.</text>
</comment>
<evidence type="ECO:0000256" key="4">
    <source>
        <dbReference type="ARBA" id="ARBA00023031"/>
    </source>
</evidence>
<keyword evidence="4" id="KW-0916">Viral movement protein</keyword>
<dbReference type="Pfam" id="PF01573">
    <property type="entry name" value="Bromo_MP"/>
    <property type="match status" value="1"/>
</dbReference>
<dbReference type="GO" id="GO:0044219">
    <property type="term" value="C:host cell plasmodesma"/>
    <property type="evidence" value="ECO:0007669"/>
    <property type="project" value="UniProtKB-SubCell"/>
</dbReference>
<gene>
    <name evidence="8" type="primary">ORF3a</name>
</gene>
<evidence type="ECO:0000256" key="7">
    <source>
        <dbReference type="ARBA" id="ARBA00032603"/>
    </source>
</evidence>
<comment type="subcellular location">
    <subcellularLocation>
        <location evidence="1">Host cell junction</location>
        <location evidence="1">Host plasmodesma</location>
    </subcellularLocation>
</comment>
<dbReference type="EMBL" id="LT898352">
    <property type="protein sequence ID" value="SNQ27856.1"/>
    <property type="molecule type" value="Genomic_RNA"/>
</dbReference>
<evidence type="ECO:0000256" key="3">
    <source>
        <dbReference type="ARBA" id="ARBA00022448"/>
    </source>
</evidence>
<evidence type="ECO:0000256" key="2">
    <source>
        <dbReference type="ARBA" id="ARBA00014660"/>
    </source>
</evidence>
<sequence length="283" mass="31342">MALVKSKPLVLTAANEDQLYKQISGALESVNKNLKMFRACVPLELKNNGYTSFELCDEDTRSLVTALSVKVRKNLNVDHPHIFLLWIPRILKSTSATAIIKCKYLATGDEKAVGKFPLNEAFIFSFGWERSIRMKDAYNGKGLHLFIQCFAPNSEAKAPLGRLVPMWDNCATAKMRFSEDVGSSLTTADEMRVRNVLTDKDTRSLLRSYMATEFACREFEEKFTGAPRVQLSDDLPETLDFTCPEGLLPGKDPDAADSKGKSTVVSGNGVVAIAMDSQSRNTP</sequence>
<reference evidence="8" key="1">
    <citation type="submission" date="2017-06" db="EMBL/GenBank/DDBJ databases">
        <authorList>
            <person name="Kim H.J."/>
            <person name="Triplett B.A."/>
        </authorList>
    </citation>
    <scope>NUCLEOTIDE SEQUENCE</scope>
    <source>
        <strain evidence="8">Berlin</strain>
    </source>
</reference>
<keyword evidence="3" id="KW-0813">Transport</keyword>
<accession>A0A375AT34</accession>
<evidence type="ECO:0000256" key="1">
    <source>
        <dbReference type="ARBA" id="ARBA00004621"/>
    </source>
</evidence>
<proteinExistence type="predicted"/>
<name>A0A375AT34_9BROM</name>